<dbReference type="PANTHER" id="PTHR48485">
    <property type="entry name" value="INTERLEUKIN-12 SUBUNIT BETA-RELATED"/>
    <property type="match status" value="1"/>
</dbReference>
<dbReference type="InterPro" id="IPR015528">
    <property type="entry name" value="IL-12_beta"/>
</dbReference>
<sequence>MSYLRLVVLVLTLFVNSLRGLWELSILKNTFIVDIGKKGDGEMVRFYCPVPEETSVFWRAKGNKRNGRNLKTLVREAMDAGNFTCHLSNGDIEDYKVLLIHKYNVSLNEKILSNSKQPVECEAKNYSGHFRCSWLGTKTDVVYVFEAQRGGYTIHCENPLRREHNKYEVNCQDNESCQYGEESQYIEVVLHAVQEKRYENHTQVFMLRDITKPDPPSDLKKSGKNSNVSLNWKYPKTWCNIHSFFPLIFNVNITKENKGAPELHKDIEVPQLTLKHKGKLTFCVQARDMYYKSSWSEWTCSMHNKSRKKHKKKRPEKSPKRS</sequence>
<dbReference type="PANTHER" id="PTHR48485:SF4">
    <property type="entry name" value="INTERLEUKIN-12 SUBUNIT BETA"/>
    <property type="match status" value="1"/>
</dbReference>
<keyword evidence="1 4" id="KW-0732">Signal</keyword>
<keyword evidence="2" id="KW-1015">Disulfide bond</keyword>
<dbReference type="AlphaFoldDB" id="A0A8T2J641"/>
<accession>A0A8T2J641</accession>
<comment type="subcellular location">
    <subcellularLocation>
        <location evidence="4">Secreted</location>
    </subcellularLocation>
</comment>
<evidence type="ECO:0000256" key="3">
    <source>
        <dbReference type="ARBA" id="ARBA00023180"/>
    </source>
</evidence>
<evidence type="ECO:0000259" key="6">
    <source>
        <dbReference type="Pfam" id="PF10420"/>
    </source>
</evidence>
<evidence type="ECO:0000256" key="5">
    <source>
        <dbReference type="SAM" id="MobiDB-lite"/>
    </source>
</evidence>
<evidence type="ECO:0000256" key="1">
    <source>
        <dbReference type="ARBA" id="ARBA00022729"/>
    </source>
</evidence>
<dbReference type="InterPro" id="IPR013783">
    <property type="entry name" value="Ig-like_fold"/>
</dbReference>
<evidence type="ECO:0000256" key="4">
    <source>
        <dbReference type="RuleBase" id="RU281113"/>
    </source>
</evidence>
<comment type="subunit">
    <text evidence="4">Heterodimer with IL12A; disulfide-linked. The heterodimer is known as interleukin IL-12.</text>
</comment>
<keyword evidence="3 4" id="KW-0325">Glycoprotein</keyword>
<keyword evidence="4" id="KW-0964">Secreted</keyword>
<keyword evidence="4" id="KW-0202">Cytokine</keyword>
<protein>
    <recommendedName>
        <fullName evidence="4">Interleukin-12 subunit beta</fullName>
        <shortName evidence="4">IL-12B</shortName>
    </recommendedName>
    <alternativeName>
        <fullName evidence="4">Cytotoxic lymphocyte maturation factor 40 kDa subunit</fullName>
    </alternativeName>
    <alternativeName>
        <fullName evidence="4">IL-12 subunit p40</fullName>
    </alternativeName>
</protein>
<proteinExistence type="inferred from homology"/>
<dbReference type="Pfam" id="PF10420">
    <property type="entry name" value="IL12p40_C"/>
    <property type="match status" value="1"/>
</dbReference>
<name>A0A8T2J641_9PIPI</name>
<dbReference type="GO" id="GO:0005125">
    <property type="term" value="F:cytokine activity"/>
    <property type="evidence" value="ECO:0007669"/>
    <property type="project" value="UniProtKB-KW"/>
</dbReference>
<dbReference type="GO" id="GO:0004896">
    <property type="term" value="F:cytokine receptor activity"/>
    <property type="evidence" value="ECO:0007669"/>
    <property type="project" value="UniProtKB-UniRule"/>
</dbReference>
<feature type="domain" description="Interleukin-12 beta central" evidence="6">
    <location>
        <begin position="119"/>
        <end position="193"/>
    </location>
</feature>
<dbReference type="OrthoDB" id="8670716at2759"/>
<dbReference type="SUPFAM" id="SSF49265">
    <property type="entry name" value="Fibronectin type III"/>
    <property type="match status" value="2"/>
</dbReference>
<evidence type="ECO:0000313" key="7">
    <source>
        <dbReference type="EMBL" id="KAG8438770.1"/>
    </source>
</evidence>
<dbReference type="InterPro" id="IPR019482">
    <property type="entry name" value="IL-12_beta_cen-dom"/>
</dbReference>
<reference evidence="7" key="1">
    <citation type="thesis" date="2020" institute="ProQuest LLC" country="789 East Eisenhower Parkway, Ann Arbor, MI, USA">
        <title>Comparative Genomics and Chromosome Evolution.</title>
        <authorList>
            <person name="Mudd A.B."/>
        </authorList>
    </citation>
    <scope>NUCLEOTIDE SEQUENCE</scope>
    <source>
        <strain evidence="7">Female2</strain>
        <tissue evidence="7">Blood</tissue>
    </source>
</reference>
<organism evidence="7 8">
    <name type="scientific">Hymenochirus boettgeri</name>
    <name type="common">Congo dwarf clawed frog</name>
    <dbReference type="NCBI Taxonomy" id="247094"/>
    <lineage>
        <taxon>Eukaryota</taxon>
        <taxon>Metazoa</taxon>
        <taxon>Chordata</taxon>
        <taxon>Craniata</taxon>
        <taxon>Vertebrata</taxon>
        <taxon>Euteleostomi</taxon>
        <taxon>Amphibia</taxon>
        <taxon>Batrachia</taxon>
        <taxon>Anura</taxon>
        <taxon>Pipoidea</taxon>
        <taxon>Pipidae</taxon>
        <taxon>Pipinae</taxon>
        <taxon>Hymenochirus</taxon>
    </lineage>
</organism>
<feature type="signal peptide" evidence="4">
    <location>
        <begin position="1"/>
        <end position="20"/>
    </location>
</feature>
<gene>
    <name evidence="4" type="primary">IL12B</name>
    <name evidence="7" type="ORF">GDO86_005098</name>
</gene>
<dbReference type="EMBL" id="JAACNH010000006">
    <property type="protein sequence ID" value="KAG8438770.1"/>
    <property type="molecule type" value="Genomic_DNA"/>
</dbReference>
<evidence type="ECO:0000313" key="8">
    <source>
        <dbReference type="Proteomes" id="UP000812440"/>
    </source>
</evidence>
<feature type="compositionally biased region" description="Basic residues" evidence="5">
    <location>
        <begin position="304"/>
        <end position="315"/>
    </location>
</feature>
<dbReference type="InterPro" id="IPR050676">
    <property type="entry name" value="IL-12"/>
</dbReference>
<dbReference type="Proteomes" id="UP000812440">
    <property type="component" value="Chromosome 3"/>
</dbReference>
<comment type="caution">
    <text evidence="7">The sequence shown here is derived from an EMBL/GenBank/DDBJ whole genome shotgun (WGS) entry which is preliminary data.</text>
</comment>
<keyword evidence="8" id="KW-1185">Reference proteome</keyword>
<dbReference type="PRINTS" id="PR01928">
    <property type="entry name" value="INTRLEUKN12B"/>
</dbReference>
<dbReference type="InterPro" id="IPR036116">
    <property type="entry name" value="FN3_sf"/>
</dbReference>
<evidence type="ECO:0000256" key="2">
    <source>
        <dbReference type="ARBA" id="ARBA00023157"/>
    </source>
</evidence>
<feature type="chain" id="PRO_5035960831" description="Interleukin-12 subunit beta" evidence="4">
    <location>
        <begin position="21"/>
        <end position="322"/>
    </location>
</feature>
<dbReference type="Gene3D" id="2.60.40.10">
    <property type="entry name" value="Immunoglobulins"/>
    <property type="match status" value="2"/>
</dbReference>
<dbReference type="GO" id="GO:0005615">
    <property type="term" value="C:extracellular space"/>
    <property type="evidence" value="ECO:0007669"/>
    <property type="project" value="UniProtKB-KW"/>
</dbReference>
<keyword evidence="4" id="KW-0393">Immunoglobulin domain</keyword>
<feature type="region of interest" description="Disordered" evidence="5">
    <location>
        <begin position="303"/>
        <end position="322"/>
    </location>
</feature>
<comment type="similarity">
    <text evidence="4">Belongs to the IL-12B family.</text>
</comment>